<dbReference type="EMBL" id="OX395127">
    <property type="protein sequence ID" value="CAI5765501.1"/>
    <property type="molecule type" value="Genomic_DNA"/>
</dbReference>
<evidence type="ECO:0000313" key="2">
    <source>
        <dbReference type="Proteomes" id="UP001178461"/>
    </source>
</evidence>
<dbReference type="AlphaFoldDB" id="A0AA35JSW3"/>
<name>A0AA35JSW3_9SAUR</name>
<protein>
    <submittedName>
        <fullName evidence="1">Uncharacterized protein</fullName>
    </submittedName>
</protein>
<gene>
    <name evidence="1" type="ORF">PODLI_1B022411</name>
</gene>
<organism evidence="1 2">
    <name type="scientific">Podarcis lilfordi</name>
    <name type="common">Lilford's wall lizard</name>
    <dbReference type="NCBI Taxonomy" id="74358"/>
    <lineage>
        <taxon>Eukaryota</taxon>
        <taxon>Metazoa</taxon>
        <taxon>Chordata</taxon>
        <taxon>Craniata</taxon>
        <taxon>Vertebrata</taxon>
        <taxon>Euteleostomi</taxon>
        <taxon>Lepidosauria</taxon>
        <taxon>Squamata</taxon>
        <taxon>Bifurcata</taxon>
        <taxon>Unidentata</taxon>
        <taxon>Episquamata</taxon>
        <taxon>Laterata</taxon>
        <taxon>Lacertibaenia</taxon>
        <taxon>Lacertidae</taxon>
        <taxon>Podarcis</taxon>
    </lineage>
</organism>
<proteinExistence type="predicted"/>
<accession>A0AA35JSW3</accession>
<reference evidence="1" key="1">
    <citation type="submission" date="2022-12" db="EMBL/GenBank/DDBJ databases">
        <authorList>
            <person name="Alioto T."/>
            <person name="Alioto T."/>
            <person name="Gomez Garrido J."/>
        </authorList>
    </citation>
    <scope>NUCLEOTIDE SEQUENCE</scope>
</reference>
<keyword evidence="2" id="KW-1185">Reference proteome</keyword>
<evidence type="ECO:0000313" key="1">
    <source>
        <dbReference type="EMBL" id="CAI5765501.1"/>
    </source>
</evidence>
<sequence length="103" mass="11678">MASFCKHLETFQASTVWGICTIVLHLPRHGEKKAFMAFSKGSATGYNCCWCSSAANKFMWKYNMHVHMCLGKPGCIYMCVFVSISCRREHGYPHSSHDVLHCP</sequence>
<dbReference type="Proteomes" id="UP001178461">
    <property type="component" value="Chromosome 2"/>
</dbReference>